<evidence type="ECO:0000313" key="5">
    <source>
        <dbReference type="Proteomes" id="UP000242175"/>
    </source>
</evidence>
<evidence type="ECO:0000256" key="1">
    <source>
        <dbReference type="ARBA" id="ARBA00023012"/>
    </source>
</evidence>
<proteinExistence type="predicted"/>
<evidence type="ECO:0000313" key="4">
    <source>
        <dbReference type="EMBL" id="ASK79023.1"/>
    </source>
</evidence>
<sequence length="297" mass="35087">MQKILQWIYKKPILTALIIHMFQVIWIWQPIFTQITKDLLSPNAGAQNTLTVIALTISYILIYVLFTLFILNFGCRKFKDNTSKHLTKNISTLLIQLLFFLTIFSVFTYYFYHISSAIFNIKWYIVRTFYGNGLSWWFIAEYINFIQLFFILGFIYTTSDKLATHIEIAKSVSGNDENHNEKNEQPQDENTFIIKKDQKEHVIKSSQILWIESAANYVIIHTEEDEYPMRETISNLQKQLSFPFIRCHRSHIINVQCATEMSQEANRLFVNLRNNEKVPVSNTYKEKIEEYISSNDN</sequence>
<feature type="transmembrane region" description="Helical" evidence="2">
    <location>
        <begin position="93"/>
        <end position="114"/>
    </location>
</feature>
<dbReference type="PANTHER" id="PTHR37299:SF1">
    <property type="entry name" value="STAGE 0 SPORULATION PROTEIN A HOMOLOG"/>
    <property type="match status" value="1"/>
</dbReference>
<feature type="transmembrane region" description="Helical" evidence="2">
    <location>
        <begin position="12"/>
        <end position="32"/>
    </location>
</feature>
<dbReference type="RefSeq" id="WP_089073931.1">
    <property type="nucleotide sequence ID" value="NZ_CBCSAM010000006.1"/>
</dbReference>
<dbReference type="OrthoDB" id="236568at2"/>
<dbReference type="EMBL" id="CP022356">
    <property type="protein sequence ID" value="ASK79023.1"/>
    <property type="molecule type" value="Genomic_DNA"/>
</dbReference>
<dbReference type="PANTHER" id="PTHR37299">
    <property type="entry name" value="TRANSCRIPTIONAL REGULATOR-RELATED"/>
    <property type="match status" value="1"/>
</dbReference>
<dbReference type="InterPro" id="IPR046947">
    <property type="entry name" value="LytR-like"/>
</dbReference>
<gene>
    <name evidence="4" type="ORF">CF386_08115</name>
</gene>
<reference evidence="4 5" key="1">
    <citation type="journal article" date="2016" name="Int. J. Syst. Evol. Microbiol.">
        <title>Paraphotobacterium marinum gen. nov., sp. nov., a member of the family Vibrionaceae, isolated from surface seawater.</title>
        <authorList>
            <person name="Huang Z."/>
            <person name="Dong C."/>
            <person name="Shao Z."/>
        </authorList>
    </citation>
    <scope>NUCLEOTIDE SEQUENCE [LARGE SCALE GENOMIC DNA]</scope>
    <source>
        <strain evidence="4 5">NSCS20N07D</strain>
    </source>
</reference>
<keyword evidence="2" id="KW-0472">Membrane</keyword>
<keyword evidence="1" id="KW-0902">Two-component regulatory system</keyword>
<organism evidence="4 5">
    <name type="scientific">Paraphotobacterium marinum</name>
    <dbReference type="NCBI Taxonomy" id="1755811"/>
    <lineage>
        <taxon>Bacteria</taxon>
        <taxon>Pseudomonadati</taxon>
        <taxon>Pseudomonadota</taxon>
        <taxon>Gammaproteobacteria</taxon>
        <taxon>Vibrionales</taxon>
        <taxon>Vibrionaceae</taxon>
        <taxon>Paraphotobacterium</taxon>
    </lineage>
</organism>
<dbReference type="GO" id="GO:0000156">
    <property type="term" value="F:phosphorelay response regulator activity"/>
    <property type="evidence" value="ECO:0007669"/>
    <property type="project" value="InterPro"/>
</dbReference>
<dbReference type="Pfam" id="PF04397">
    <property type="entry name" value="LytTR"/>
    <property type="match status" value="1"/>
</dbReference>
<dbReference type="Gene3D" id="2.40.50.1020">
    <property type="entry name" value="LytTr DNA-binding domain"/>
    <property type="match status" value="1"/>
</dbReference>
<keyword evidence="5" id="KW-1185">Reference proteome</keyword>
<dbReference type="SMART" id="SM00850">
    <property type="entry name" value="LytTR"/>
    <property type="match status" value="1"/>
</dbReference>
<feature type="transmembrane region" description="Helical" evidence="2">
    <location>
        <begin position="134"/>
        <end position="156"/>
    </location>
</feature>
<feature type="domain" description="HTH LytTR-type" evidence="3">
    <location>
        <begin position="192"/>
        <end position="294"/>
    </location>
</feature>
<dbReference type="Proteomes" id="UP000242175">
    <property type="component" value="Chromosome small"/>
</dbReference>
<evidence type="ECO:0000259" key="3">
    <source>
        <dbReference type="PROSITE" id="PS50930"/>
    </source>
</evidence>
<keyword evidence="2" id="KW-1133">Transmembrane helix</keyword>
<keyword evidence="2" id="KW-0812">Transmembrane</keyword>
<accession>A0A220VGE4</accession>
<dbReference type="AlphaFoldDB" id="A0A220VGE4"/>
<dbReference type="InterPro" id="IPR007492">
    <property type="entry name" value="LytTR_DNA-bd_dom"/>
</dbReference>
<protein>
    <recommendedName>
        <fullName evidence="3">HTH LytTR-type domain-containing protein</fullName>
    </recommendedName>
</protein>
<name>A0A220VGE4_9GAMM</name>
<dbReference type="KEGG" id="pmai:CF386_08115"/>
<feature type="transmembrane region" description="Helical" evidence="2">
    <location>
        <begin position="52"/>
        <end position="73"/>
    </location>
</feature>
<dbReference type="GO" id="GO:0003677">
    <property type="term" value="F:DNA binding"/>
    <property type="evidence" value="ECO:0007669"/>
    <property type="project" value="InterPro"/>
</dbReference>
<evidence type="ECO:0000256" key="2">
    <source>
        <dbReference type="SAM" id="Phobius"/>
    </source>
</evidence>
<dbReference type="PROSITE" id="PS50930">
    <property type="entry name" value="HTH_LYTTR"/>
    <property type="match status" value="1"/>
</dbReference>